<feature type="compositionally biased region" description="Polar residues" evidence="1">
    <location>
        <begin position="564"/>
        <end position="583"/>
    </location>
</feature>
<dbReference type="AlphaFoldDB" id="A0A0K2U079"/>
<dbReference type="Gene3D" id="2.30.29.30">
    <property type="entry name" value="Pleckstrin-homology domain (PH domain)/Phosphotyrosine-binding domain (PTB)"/>
    <property type="match status" value="1"/>
</dbReference>
<feature type="compositionally biased region" description="Basic and acidic residues" evidence="1">
    <location>
        <begin position="337"/>
        <end position="363"/>
    </location>
</feature>
<evidence type="ECO:0000259" key="2">
    <source>
        <dbReference type="PROSITE" id="PS50229"/>
    </source>
</evidence>
<protein>
    <recommendedName>
        <fullName evidence="2">WH1 domain-containing protein</fullName>
    </recommendedName>
</protein>
<feature type="compositionally biased region" description="Basic and acidic residues" evidence="1">
    <location>
        <begin position="400"/>
        <end position="409"/>
    </location>
</feature>
<feature type="compositionally biased region" description="Basic and acidic residues" evidence="1">
    <location>
        <begin position="377"/>
        <end position="392"/>
    </location>
</feature>
<feature type="region of interest" description="Disordered" evidence="1">
    <location>
        <begin position="493"/>
        <end position="583"/>
    </location>
</feature>
<dbReference type="InterPro" id="IPR011993">
    <property type="entry name" value="PH-like_dom_sf"/>
</dbReference>
<feature type="domain" description="WH1" evidence="2">
    <location>
        <begin position="149"/>
        <end position="284"/>
    </location>
</feature>
<reference evidence="3" key="1">
    <citation type="submission" date="2014-05" db="EMBL/GenBank/DDBJ databases">
        <authorList>
            <person name="Chronopoulou M."/>
        </authorList>
    </citation>
    <scope>NUCLEOTIDE SEQUENCE</scope>
    <source>
        <tissue evidence="3">Whole organism</tissue>
    </source>
</reference>
<feature type="compositionally biased region" description="Gly residues" evidence="1">
    <location>
        <begin position="26"/>
        <end position="42"/>
    </location>
</feature>
<dbReference type="SUPFAM" id="SSF50729">
    <property type="entry name" value="PH domain-like"/>
    <property type="match status" value="1"/>
</dbReference>
<feature type="region of interest" description="Disordered" evidence="1">
    <location>
        <begin position="1"/>
        <end position="86"/>
    </location>
</feature>
<dbReference type="OrthoDB" id="8059989at2759"/>
<name>A0A0K2U079_LEPSM</name>
<feature type="region of interest" description="Disordered" evidence="1">
    <location>
        <begin position="462"/>
        <end position="481"/>
    </location>
</feature>
<evidence type="ECO:0000313" key="3">
    <source>
        <dbReference type="EMBL" id="CDW31046.1"/>
    </source>
</evidence>
<organism evidence="3">
    <name type="scientific">Lepeophtheirus salmonis</name>
    <name type="common">Salmon louse</name>
    <name type="synonym">Caligus salmonis</name>
    <dbReference type="NCBI Taxonomy" id="72036"/>
    <lineage>
        <taxon>Eukaryota</taxon>
        <taxon>Metazoa</taxon>
        <taxon>Ecdysozoa</taxon>
        <taxon>Arthropoda</taxon>
        <taxon>Crustacea</taxon>
        <taxon>Multicrustacea</taxon>
        <taxon>Hexanauplia</taxon>
        <taxon>Copepoda</taxon>
        <taxon>Siphonostomatoida</taxon>
        <taxon>Caligidae</taxon>
        <taxon>Lepeophtheirus</taxon>
    </lineage>
</organism>
<accession>A0A0K2U079</accession>
<dbReference type="SMART" id="SM00461">
    <property type="entry name" value="WH1"/>
    <property type="match status" value="1"/>
</dbReference>
<evidence type="ECO:0000256" key="1">
    <source>
        <dbReference type="SAM" id="MobiDB-lite"/>
    </source>
</evidence>
<feature type="region of interest" description="Disordered" evidence="1">
    <location>
        <begin position="280"/>
        <end position="451"/>
    </location>
</feature>
<dbReference type="PROSITE" id="PS50229">
    <property type="entry name" value="WH1"/>
    <property type="match status" value="1"/>
</dbReference>
<dbReference type="EMBL" id="HACA01013685">
    <property type="protein sequence ID" value="CDW31046.1"/>
    <property type="molecule type" value="Transcribed_RNA"/>
</dbReference>
<feature type="compositionally biased region" description="Low complexity" evidence="1">
    <location>
        <begin position="290"/>
        <end position="300"/>
    </location>
</feature>
<feature type="compositionally biased region" description="Polar residues" evidence="1">
    <location>
        <begin position="364"/>
        <end position="373"/>
    </location>
</feature>
<feature type="compositionally biased region" description="Low complexity" evidence="1">
    <location>
        <begin position="58"/>
        <end position="75"/>
    </location>
</feature>
<sequence length="677" mass="73595">MSVSTAAAANQGHHQPLRSSRQSGGNSSGPGGGGGGSGGSQGGYSRQSSNNVHYSTNSSQQQQLQLQLQQQQQQSRLGKHEYKCGHDTRNKLGTRLISAKNVPLKGFLKKMGNKLSCSCGPLKINSYRFEAGKEPWQAPHQPSRRRTGDGNLLSLPLCRLWAEVFHVTTSSSGTVKWTQVSEDLVPVNITCLQQGGTDSHHDPSSAASQGSSDVTIFHITAYNSQVEKILDVKLIQPGTRIGQASECFIYWKDTSTNDTWGLNFTSPIDAKQFRECCARTRGNSCSGNKPSSRSTPASPSRSREPQCTCMTSEQYARLRASNDPRIRGSQTLPRNLSESRDDVGCAEKISRSESRAGGDRSTSRGDPSSNTEGYGSVRERDRIKNAQKDMRSSKSGSLKSRKDLLHSKSVDYAGGGGGPRESSLSVRRMRSKSTDQLHNQEGSGGRACRIDSGTLKKMLKPVVHTAPESPVTSPEGGRRRNNIANIHGTVVSAGHRGRLDGPTGRYDSDRDTGFMSEPDTGSRRLPRPNGNAVKSVYRDIGRPSTGNNSFYNNHSKNNEGGGSNNTASRPGNMKNTDITGGKSNQRHLFLDFNERDPSPPSDTAGMFDSHCFATTPSSSNGNSDFENTPASPTSQLLMDYEEHLRNTLEKGMDAESYSLHTFEALLTRSMENLVFMF</sequence>
<proteinExistence type="predicted"/>
<dbReference type="InterPro" id="IPR000697">
    <property type="entry name" value="WH1/EVH1_dom"/>
</dbReference>